<gene>
    <name evidence="12" type="ORF">SAMN00808754_0628</name>
</gene>
<feature type="transmembrane region" description="Helical" evidence="9">
    <location>
        <begin position="12"/>
        <end position="32"/>
    </location>
</feature>
<evidence type="ECO:0000256" key="1">
    <source>
        <dbReference type="ARBA" id="ARBA00004651"/>
    </source>
</evidence>
<keyword evidence="6 9" id="KW-0812">Transmembrane</keyword>
<dbReference type="RefSeq" id="WP_084663948.1">
    <property type="nucleotide sequence ID" value="NZ_LT838272.1"/>
</dbReference>
<organism evidence="12 13">
    <name type="scientific">Thermanaeromonas toyohensis ToBE</name>
    <dbReference type="NCBI Taxonomy" id="698762"/>
    <lineage>
        <taxon>Bacteria</taxon>
        <taxon>Bacillati</taxon>
        <taxon>Bacillota</taxon>
        <taxon>Clostridia</taxon>
        <taxon>Neomoorellales</taxon>
        <taxon>Neomoorellaceae</taxon>
        <taxon>Thermanaeromonas</taxon>
    </lineage>
</organism>
<name>A0A1W1VHF8_9FIRM</name>
<evidence type="ECO:0000313" key="13">
    <source>
        <dbReference type="Proteomes" id="UP000192569"/>
    </source>
</evidence>
<feature type="transmembrane region" description="Helical" evidence="9">
    <location>
        <begin position="102"/>
        <end position="129"/>
    </location>
</feature>
<evidence type="ECO:0000256" key="6">
    <source>
        <dbReference type="ARBA" id="ARBA00022692"/>
    </source>
</evidence>
<evidence type="ECO:0000259" key="11">
    <source>
        <dbReference type="PROSITE" id="PS50928"/>
    </source>
</evidence>
<dbReference type="InterPro" id="IPR011864">
    <property type="entry name" value="Phosphate_PstC"/>
</dbReference>
<evidence type="ECO:0000256" key="5">
    <source>
        <dbReference type="ARBA" id="ARBA00022592"/>
    </source>
</evidence>
<sequence length="307" mass="32910">MNKGKDTFFLQITRLAALSIVFIIGVMAYELFRGSELAFSRFGLGFLTGSEWDPVHGKFGSWPLIYGTLVSSLVALALAVPLSLGAAIFLAELAPPWLREPLSFLVELLAAIPSVVYGLWGLFVLVPWLRATVQPLLGKTLGFIPLFQGPPLGVGMLAAGMVLAIMILPIITAVSREVLLAVPQSQREAMLALGATRWETIRRAVLPYGRSGIIGAIILGLGRALGETMAVTMVIGNKPQVSASLFELGQTIASVIANEFSEGFDELHLSALIASALLLFMTTLSVNIIARLLVWKVSNVPQGVSRE</sequence>
<keyword evidence="8 9" id="KW-0472">Membrane</keyword>
<feature type="transmembrane region" description="Helical" evidence="9">
    <location>
        <begin position="149"/>
        <end position="171"/>
    </location>
</feature>
<feature type="transmembrane region" description="Helical" evidence="9">
    <location>
        <begin position="212"/>
        <end position="235"/>
    </location>
</feature>
<dbReference type="GO" id="GO:0005315">
    <property type="term" value="F:phosphate transmembrane transporter activity"/>
    <property type="evidence" value="ECO:0007669"/>
    <property type="project" value="InterPro"/>
</dbReference>
<proteinExistence type="inferred from homology"/>
<dbReference type="OrthoDB" id="9785113at2"/>
<keyword evidence="4 10" id="KW-1003">Cell membrane</keyword>
<dbReference type="SUPFAM" id="SSF161098">
    <property type="entry name" value="MetI-like"/>
    <property type="match status" value="1"/>
</dbReference>
<dbReference type="GO" id="GO:0006817">
    <property type="term" value="P:phosphate ion transport"/>
    <property type="evidence" value="ECO:0007669"/>
    <property type="project" value="UniProtKB-KW"/>
</dbReference>
<evidence type="ECO:0000256" key="3">
    <source>
        <dbReference type="ARBA" id="ARBA00022448"/>
    </source>
</evidence>
<evidence type="ECO:0000256" key="7">
    <source>
        <dbReference type="ARBA" id="ARBA00022989"/>
    </source>
</evidence>
<dbReference type="NCBIfam" id="TIGR02138">
    <property type="entry name" value="phosphate_pstC"/>
    <property type="match status" value="1"/>
</dbReference>
<dbReference type="AlphaFoldDB" id="A0A1W1VHF8"/>
<evidence type="ECO:0000256" key="8">
    <source>
        <dbReference type="ARBA" id="ARBA00023136"/>
    </source>
</evidence>
<dbReference type="Gene3D" id="1.10.3720.10">
    <property type="entry name" value="MetI-like"/>
    <property type="match status" value="1"/>
</dbReference>
<reference evidence="12 13" key="1">
    <citation type="submission" date="2017-04" db="EMBL/GenBank/DDBJ databases">
        <authorList>
            <person name="Afonso C.L."/>
            <person name="Miller P.J."/>
            <person name="Scott M.A."/>
            <person name="Spackman E."/>
            <person name="Goraichik I."/>
            <person name="Dimitrov K.M."/>
            <person name="Suarez D.L."/>
            <person name="Swayne D.E."/>
        </authorList>
    </citation>
    <scope>NUCLEOTIDE SEQUENCE [LARGE SCALE GENOMIC DNA]</scope>
    <source>
        <strain evidence="12 13">ToBE</strain>
    </source>
</reference>
<evidence type="ECO:0000313" key="12">
    <source>
        <dbReference type="EMBL" id="SMB92384.1"/>
    </source>
</evidence>
<dbReference type="GO" id="GO:0005886">
    <property type="term" value="C:plasma membrane"/>
    <property type="evidence" value="ECO:0007669"/>
    <property type="project" value="UniProtKB-SubCell"/>
</dbReference>
<dbReference type="PANTHER" id="PTHR30425">
    <property type="entry name" value="PHOSPHATE TRANSPORT SYSTEM PERMEASE PROTEIN PST"/>
    <property type="match status" value="1"/>
</dbReference>
<evidence type="ECO:0000256" key="9">
    <source>
        <dbReference type="RuleBase" id="RU363032"/>
    </source>
</evidence>
<evidence type="ECO:0000256" key="4">
    <source>
        <dbReference type="ARBA" id="ARBA00022475"/>
    </source>
</evidence>
<dbReference type="Proteomes" id="UP000192569">
    <property type="component" value="Chromosome I"/>
</dbReference>
<dbReference type="InterPro" id="IPR035906">
    <property type="entry name" value="MetI-like_sf"/>
</dbReference>
<dbReference type="EMBL" id="LT838272">
    <property type="protein sequence ID" value="SMB92384.1"/>
    <property type="molecule type" value="Genomic_DNA"/>
</dbReference>
<dbReference type="InterPro" id="IPR000515">
    <property type="entry name" value="MetI-like"/>
</dbReference>
<accession>A0A1W1VHF8</accession>
<dbReference type="STRING" id="698762.SAMN00808754_0628"/>
<evidence type="ECO:0000256" key="2">
    <source>
        <dbReference type="ARBA" id="ARBA00007069"/>
    </source>
</evidence>
<feature type="domain" description="ABC transmembrane type-1" evidence="11">
    <location>
        <begin position="65"/>
        <end position="290"/>
    </location>
</feature>
<dbReference type="InterPro" id="IPR051124">
    <property type="entry name" value="Phosphate_Transport_Permease"/>
</dbReference>
<dbReference type="PROSITE" id="PS50928">
    <property type="entry name" value="ABC_TM1"/>
    <property type="match status" value="1"/>
</dbReference>
<keyword evidence="7 9" id="KW-1133">Transmembrane helix</keyword>
<keyword evidence="13" id="KW-1185">Reference proteome</keyword>
<feature type="transmembrane region" description="Helical" evidence="9">
    <location>
        <begin position="64"/>
        <end position="90"/>
    </location>
</feature>
<protein>
    <recommendedName>
        <fullName evidence="10">Phosphate transport system permease protein</fullName>
    </recommendedName>
</protein>
<comment type="similarity">
    <text evidence="2 10">Belongs to the binding-protein-dependent transport system permease family. CysTW subfamily.</text>
</comment>
<dbReference type="PANTHER" id="PTHR30425:SF1">
    <property type="entry name" value="PHOSPHATE TRANSPORT SYSTEM PERMEASE PROTEIN PSTC"/>
    <property type="match status" value="1"/>
</dbReference>
<keyword evidence="5 10" id="KW-0592">Phosphate transport</keyword>
<dbReference type="CDD" id="cd06261">
    <property type="entry name" value="TM_PBP2"/>
    <property type="match status" value="1"/>
</dbReference>
<evidence type="ECO:0000256" key="10">
    <source>
        <dbReference type="RuleBase" id="RU363054"/>
    </source>
</evidence>
<comment type="subcellular location">
    <subcellularLocation>
        <location evidence="1 9">Cell membrane</location>
        <topology evidence="1 9">Multi-pass membrane protein</topology>
    </subcellularLocation>
</comment>
<dbReference type="Pfam" id="PF00528">
    <property type="entry name" value="BPD_transp_1"/>
    <property type="match status" value="1"/>
</dbReference>
<keyword evidence="3 9" id="KW-0813">Transport</keyword>
<comment type="function">
    <text evidence="10">Part of the binding-protein-dependent transport system for phosphate; probably responsible for the translocation of the substrate across the membrane.</text>
</comment>
<feature type="transmembrane region" description="Helical" evidence="9">
    <location>
        <begin position="269"/>
        <end position="290"/>
    </location>
</feature>